<dbReference type="Proteomes" id="UP001367676">
    <property type="component" value="Unassembled WGS sequence"/>
</dbReference>
<evidence type="ECO:0000313" key="7">
    <source>
        <dbReference type="Proteomes" id="UP001367676"/>
    </source>
</evidence>
<feature type="compositionally biased region" description="Pro residues" evidence="4">
    <location>
        <begin position="342"/>
        <end position="353"/>
    </location>
</feature>
<dbReference type="AlphaFoldDB" id="A0AAN9TS31"/>
<proteinExistence type="predicted"/>
<feature type="domain" description="CHHC U11-48K-type" evidence="5">
    <location>
        <begin position="93"/>
        <end position="120"/>
    </location>
</feature>
<dbReference type="InterPro" id="IPR036236">
    <property type="entry name" value="Znf_C2H2_sf"/>
</dbReference>
<feature type="domain" description="CHHC U11-48K-type" evidence="5">
    <location>
        <begin position="59"/>
        <end position="86"/>
    </location>
</feature>
<dbReference type="InterPro" id="IPR022776">
    <property type="entry name" value="TRM13/UPF0224_CHHC_Znf_dom"/>
</dbReference>
<evidence type="ECO:0000313" key="6">
    <source>
        <dbReference type="EMBL" id="KAK7602847.1"/>
    </source>
</evidence>
<organism evidence="6 7">
    <name type="scientific">Parthenolecanium corni</name>
    <dbReference type="NCBI Taxonomy" id="536013"/>
    <lineage>
        <taxon>Eukaryota</taxon>
        <taxon>Metazoa</taxon>
        <taxon>Ecdysozoa</taxon>
        <taxon>Arthropoda</taxon>
        <taxon>Hexapoda</taxon>
        <taxon>Insecta</taxon>
        <taxon>Pterygota</taxon>
        <taxon>Neoptera</taxon>
        <taxon>Paraneoptera</taxon>
        <taxon>Hemiptera</taxon>
        <taxon>Sternorrhyncha</taxon>
        <taxon>Coccoidea</taxon>
        <taxon>Coccidae</taxon>
        <taxon>Parthenolecanium</taxon>
    </lineage>
</organism>
<keyword evidence="2" id="KW-0863">Zinc-finger</keyword>
<dbReference type="PROSITE" id="PS51800">
    <property type="entry name" value="ZF_CHHC_U11_48K"/>
    <property type="match status" value="2"/>
</dbReference>
<keyword evidence="1" id="KW-0479">Metal-binding</keyword>
<accession>A0AAN9TS31</accession>
<gene>
    <name evidence="6" type="ORF">V9T40_006821</name>
</gene>
<comment type="caution">
    <text evidence="6">The sequence shown here is derived from an EMBL/GenBank/DDBJ whole genome shotgun (WGS) entry which is preliminary data.</text>
</comment>
<sequence>MHDHEIKMPTQTETHAGRRPAPQQELPKPAYYLLRTFPFSLGKLQKMDDQSKFLDAEDMVPCPYNEAHIVTRKRLAIHITKCRKQHTELSKDMKQCSHNIQHIIPREEFEYHLQICPDRDNHYLSNFKIGGEKNDDLPTMMENMTIPTEENWDDEPKCSNILANIQEMAKKKVVLNSFSNEPPAIRKALRMENRRKTREKLNQDPEEFVRRKTEFTEQSSSKIDDYDDASVVSAASMNSRASSFATDISFKTAMTSASKSMQSFEEMRLVILAISVKKILTENSAYTSQNVTEANSGNFLKSVPKIQTAKNTTTFDIDTIINNITSQTSQERISSHTKRGAPPYPPRHPPFPLPHHHTRSSHHHLLHRHPRSFFNPKSRRKYRRPHKKPSAPPSSPPSSITKMLPQHMKPPGKRPGTKPILLSEVMRAMNHYGPTKMKGVAPFTKDYIEEEDIESIPFSSVESMESFPPSAFTKFSGRPSIEMHDDMHESLPPPMEEEIIIPGPANMSPFSGMSAGRRPFVPMPSWPTDAKPPKLYMDEDYQDSIRSVRLAKPQHNNYIDKDIIKLLTKIRTEGLSLSAKPTEQPEPTPESNRTEINSAISKLLSPFLSESAVRQIQSYFKGSGDRQQEDRNVTKVVYIIENESKDNVSQDGQYKSYSVTDPLYDHGTNNTTYFIMVKSPENKKISNTSHYHNKKHAHKDHGSSTTSSPDSIALQNYIMSLAGVSYSPANYLPHFHSFQRNLRNR</sequence>
<reference evidence="6 7" key="1">
    <citation type="submission" date="2024-03" db="EMBL/GenBank/DDBJ databases">
        <title>Adaptation during the transition from Ophiocordyceps entomopathogen to insect associate is accompanied by gene loss and intensified selection.</title>
        <authorList>
            <person name="Ward C.M."/>
            <person name="Onetto C.A."/>
            <person name="Borneman A.R."/>
        </authorList>
    </citation>
    <scope>NUCLEOTIDE SEQUENCE [LARGE SCALE GENOMIC DNA]</scope>
    <source>
        <strain evidence="6">AWRI1</strain>
        <tissue evidence="6">Single Adult Female</tissue>
    </source>
</reference>
<dbReference type="Pfam" id="PF05253">
    <property type="entry name" value="zf-U11-48K"/>
    <property type="match status" value="1"/>
</dbReference>
<feature type="compositionally biased region" description="Basic residues" evidence="4">
    <location>
        <begin position="354"/>
        <end position="389"/>
    </location>
</feature>
<feature type="region of interest" description="Disordered" evidence="4">
    <location>
        <begin position="1"/>
        <end position="25"/>
    </location>
</feature>
<name>A0AAN9TS31_9HEMI</name>
<keyword evidence="7" id="KW-1185">Reference proteome</keyword>
<protein>
    <recommendedName>
        <fullName evidence="5">CHHC U11-48K-type domain-containing protein</fullName>
    </recommendedName>
</protein>
<dbReference type="EMBL" id="JBBCAQ010000007">
    <property type="protein sequence ID" value="KAK7602847.1"/>
    <property type="molecule type" value="Genomic_DNA"/>
</dbReference>
<dbReference type="SUPFAM" id="SSF57667">
    <property type="entry name" value="beta-beta-alpha zinc fingers"/>
    <property type="match status" value="1"/>
</dbReference>
<feature type="region of interest" description="Disordered" evidence="4">
    <location>
        <begin position="685"/>
        <end position="708"/>
    </location>
</feature>
<feature type="region of interest" description="Disordered" evidence="4">
    <location>
        <begin position="326"/>
        <end position="418"/>
    </location>
</feature>
<evidence type="ECO:0000259" key="5">
    <source>
        <dbReference type="PROSITE" id="PS51800"/>
    </source>
</evidence>
<evidence type="ECO:0000256" key="1">
    <source>
        <dbReference type="ARBA" id="ARBA00022723"/>
    </source>
</evidence>
<evidence type="ECO:0000256" key="4">
    <source>
        <dbReference type="SAM" id="MobiDB-lite"/>
    </source>
</evidence>
<evidence type="ECO:0000256" key="3">
    <source>
        <dbReference type="ARBA" id="ARBA00022833"/>
    </source>
</evidence>
<keyword evidence="3" id="KW-0862">Zinc</keyword>
<evidence type="ECO:0000256" key="2">
    <source>
        <dbReference type="ARBA" id="ARBA00022771"/>
    </source>
</evidence>
<dbReference type="GO" id="GO:0008270">
    <property type="term" value="F:zinc ion binding"/>
    <property type="evidence" value="ECO:0007669"/>
    <property type="project" value="UniProtKB-KW"/>
</dbReference>